<evidence type="ECO:0000313" key="2">
    <source>
        <dbReference type="EMBL" id="KKB59321.1"/>
    </source>
</evidence>
<sequence length="129" mass="13694">MRDKQQSIYMMGIKQKDENSAGGLHNTLAAGTTVKGNIITETDFRLDGQVEGDINCNGKIVIGPKGRVTGNIISANAEVLGEVEGSVRVSEKLVLKATANIKGDVFAQSLEIEPNARFNGVCNMSGEKA</sequence>
<evidence type="ECO:0000256" key="1">
    <source>
        <dbReference type="ARBA" id="ARBA00044755"/>
    </source>
</evidence>
<organism evidence="2 3">
    <name type="scientific">Parabacteroides gordonii MS-1 = DSM 23371</name>
    <dbReference type="NCBI Taxonomy" id="1203610"/>
    <lineage>
        <taxon>Bacteria</taxon>
        <taxon>Pseudomonadati</taxon>
        <taxon>Bacteroidota</taxon>
        <taxon>Bacteroidia</taxon>
        <taxon>Bacteroidales</taxon>
        <taxon>Tannerellaceae</taxon>
        <taxon>Parabacteroides</taxon>
    </lineage>
</organism>
<name>A0A0F5JNC7_9BACT</name>
<keyword evidence="3" id="KW-1185">Reference proteome</keyword>
<dbReference type="InterPro" id="IPR007607">
    <property type="entry name" value="BacA/B"/>
</dbReference>
<accession>A0A0F5JNC7</accession>
<protein>
    <recommendedName>
        <fullName evidence="4">Polymer-forming cytoskeletal protein</fullName>
    </recommendedName>
</protein>
<dbReference type="Pfam" id="PF04519">
    <property type="entry name" value="Bactofilin"/>
    <property type="match status" value="1"/>
</dbReference>
<dbReference type="PANTHER" id="PTHR35024:SF4">
    <property type="entry name" value="POLYMER-FORMING CYTOSKELETAL PROTEIN"/>
    <property type="match status" value="1"/>
</dbReference>
<dbReference type="PATRIC" id="fig|1203610.3.peg.890"/>
<dbReference type="HOGENOM" id="CLU_072799_6_1_10"/>
<dbReference type="PANTHER" id="PTHR35024">
    <property type="entry name" value="HYPOTHETICAL CYTOSOLIC PROTEIN"/>
    <property type="match status" value="1"/>
</dbReference>
<dbReference type="Proteomes" id="UP000033035">
    <property type="component" value="Unassembled WGS sequence"/>
</dbReference>
<gene>
    <name evidence="2" type="ORF">HMPREF1536_00864</name>
</gene>
<reference evidence="2 3" key="1">
    <citation type="submission" date="2013-04" db="EMBL/GenBank/DDBJ databases">
        <title>The Genome Sequence of Parabacteroides gordonii DSM 23371.</title>
        <authorList>
            <consortium name="The Broad Institute Genomics Platform"/>
            <person name="Earl A."/>
            <person name="Ward D."/>
            <person name="Feldgarden M."/>
            <person name="Gevers D."/>
            <person name="Martens E."/>
            <person name="Sakamoto M."/>
            <person name="Benno Y."/>
            <person name="Suzuki N."/>
            <person name="Matsunaga N."/>
            <person name="Koshihara K."/>
            <person name="Seki M."/>
            <person name="Komiya H."/>
            <person name="Walker B."/>
            <person name="Young S."/>
            <person name="Zeng Q."/>
            <person name="Gargeya S."/>
            <person name="Fitzgerald M."/>
            <person name="Haas B."/>
            <person name="Abouelleil A."/>
            <person name="Allen A.W."/>
            <person name="Alvarado L."/>
            <person name="Arachchi H.M."/>
            <person name="Berlin A.M."/>
            <person name="Chapman S.B."/>
            <person name="Gainer-Dewar J."/>
            <person name="Goldberg J."/>
            <person name="Griggs A."/>
            <person name="Gujja S."/>
            <person name="Hansen M."/>
            <person name="Howarth C."/>
            <person name="Imamovic A."/>
            <person name="Ireland A."/>
            <person name="Larimer J."/>
            <person name="McCowan C."/>
            <person name="Murphy C."/>
            <person name="Pearson M."/>
            <person name="Poon T.W."/>
            <person name="Priest M."/>
            <person name="Roberts A."/>
            <person name="Saif S."/>
            <person name="Shea T."/>
            <person name="Sisk P."/>
            <person name="Sykes S."/>
            <person name="Wortman J."/>
            <person name="Nusbaum C."/>
            <person name="Birren B."/>
        </authorList>
    </citation>
    <scope>NUCLEOTIDE SEQUENCE [LARGE SCALE GENOMIC DNA]</scope>
    <source>
        <strain evidence="2 3">MS-1</strain>
    </source>
</reference>
<comment type="caution">
    <text evidence="2">The sequence shown here is derived from an EMBL/GenBank/DDBJ whole genome shotgun (WGS) entry which is preliminary data.</text>
</comment>
<evidence type="ECO:0000313" key="3">
    <source>
        <dbReference type="Proteomes" id="UP000033035"/>
    </source>
</evidence>
<evidence type="ECO:0008006" key="4">
    <source>
        <dbReference type="Google" id="ProtNLM"/>
    </source>
</evidence>
<dbReference type="EMBL" id="AQHW01000005">
    <property type="protein sequence ID" value="KKB59321.1"/>
    <property type="molecule type" value="Genomic_DNA"/>
</dbReference>
<proteinExistence type="inferred from homology"/>
<dbReference type="AlphaFoldDB" id="A0A0F5JNC7"/>
<comment type="similarity">
    <text evidence="1">Belongs to the bactofilin family.</text>
</comment>
<dbReference type="STRING" id="1203610.HMPREF1536_00864"/>